<accession>A0A834MVX2</accession>
<protein>
    <submittedName>
        <fullName evidence="1">Uncharacterized protein</fullName>
    </submittedName>
</protein>
<organism evidence="1 2">
    <name type="scientific">Vespula vulgaris</name>
    <name type="common">Yellow jacket</name>
    <name type="synonym">Wasp</name>
    <dbReference type="NCBI Taxonomy" id="7454"/>
    <lineage>
        <taxon>Eukaryota</taxon>
        <taxon>Metazoa</taxon>
        <taxon>Ecdysozoa</taxon>
        <taxon>Arthropoda</taxon>
        <taxon>Hexapoda</taxon>
        <taxon>Insecta</taxon>
        <taxon>Pterygota</taxon>
        <taxon>Neoptera</taxon>
        <taxon>Endopterygota</taxon>
        <taxon>Hymenoptera</taxon>
        <taxon>Apocrita</taxon>
        <taxon>Aculeata</taxon>
        <taxon>Vespoidea</taxon>
        <taxon>Vespidae</taxon>
        <taxon>Vespinae</taxon>
        <taxon>Vespula</taxon>
    </lineage>
</organism>
<name>A0A834MVX2_VESVU</name>
<dbReference type="AlphaFoldDB" id="A0A834MVX2"/>
<comment type="caution">
    <text evidence="1">The sequence shown here is derived from an EMBL/GenBank/DDBJ whole genome shotgun (WGS) entry which is preliminary data.</text>
</comment>
<evidence type="ECO:0000313" key="2">
    <source>
        <dbReference type="Proteomes" id="UP000614350"/>
    </source>
</evidence>
<sequence length="72" mass="8327">MRNPWAGGGVIEYQSFKIPQCQQSSLENISYNVNKQGNENSACFMERFTPDEFEETSTWKIGYKLKLDGRKT</sequence>
<reference evidence="1" key="1">
    <citation type="journal article" date="2020" name="G3 (Bethesda)">
        <title>High-Quality Assemblies for Three Invasive Social Wasps from the &lt;i&gt;Vespula&lt;/i&gt; Genus.</title>
        <authorList>
            <person name="Harrop T.W.R."/>
            <person name="Guhlin J."/>
            <person name="McLaughlin G.M."/>
            <person name="Permina E."/>
            <person name="Stockwell P."/>
            <person name="Gilligan J."/>
            <person name="Le Lec M.F."/>
            <person name="Gruber M.A.M."/>
            <person name="Quinn O."/>
            <person name="Lovegrove M."/>
            <person name="Duncan E.J."/>
            <person name="Remnant E.J."/>
            <person name="Van Eeckhoven J."/>
            <person name="Graham B."/>
            <person name="Knapp R.A."/>
            <person name="Langford K.W."/>
            <person name="Kronenberg Z."/>
            <person name="Press M.O."/>
            <person name="Eacker S.M."/>
            <person name="Wilson-Rankin E.E."/>
            <person name="Purcell J."/>
            <person name="Lester P.J."/>
            <person name="Dearden P.K."/>
        </authorList>
    </citation>
    <scope>NUCLEOTIDE SEQUENCE</scope>
    <source>
        <strain evidence="1">Marl-1</strain>
    </source>
</reference>
<dbReference type="Proteomes" id="UP000614350">
    <property type="component" value="Unassembled WGS sequence"/>
</dbReference>
<keyword evidence="2" id="KW-1185">Reference proteome</keyword>
<proteinExistence type="predicted"/>
<gene>
    <name evidence="1" type="ORF">HZH66_012034</name>
</gene>
<dbReference type="EMBL" id="JACSEA010000015">
    <property type="protein sequence ID" value="KAF7384948.1"/>
    <property type="molecule type" value="Genomic_DNA"/>
</dbReference>
<evidence type="ECO:0000313" key="1">
    <source>
        <dbReference type="EMBL" id="KAF7384948.1"/>
    </source>
</evidence>